<evidence type="ECO:0000313" key="1">
    <source>
        <dbReference type="EMBL" id="STC97467.1"/>
    </source>
</evidence>
<gene>
    <name evidence="1" type="ORF">NCTC13533_02432</name>
</gene>
<evidence type="ECO:0000313" key="2">
    <source>
        <dbReference type="Proteomes" id="UP000255224"/>
    </source>
</evidence>
<dbReference type="AlphaFoldDB" id="A0A376DYT8"/>
<dbReference type="EMBL" id="UFVQ01000003">
    <property type="protein sequence ID" value="STC97467.1"/>
    <property type="molecule type" value="Genomic_DNA"/>
</dbReference>
<dbReference type="Proteomes" id="UP000255224">
    <property type="component" value="Unassembled WGS sequence"/>
</dbReference>
<name>A0A376DYT8_CHRCU</name>
<organism evidence="1 2">
    <name type="scientific">Chryseobacterium carnipullorum</name>
    <dbReference type="NCBI Taxonomy" id="1124835"/>
    <lineage>
        <taxon>Bacteria</taxon>
        <taxon>Pseudomonadati</taxon>
        <taxon>Bacteroidota</taxon>
        <taxon>Flavobacteriia</taxon>
        <taxon>Flavobacteriales</taxon>
        <taxon>Weeksellaceae</taxon>
        <taxon>Chryseobacterium group</taxon>
        <taxon>Chryseobacterium</taxon>
    </lineage>
</organism>
<sequence length="40" mass="4852">MKFPADHTDHADDYVFMKLYVSKKYQPQKSQKFPETLKFI</sequence>
<reference evidence="1 2" key="1">
    <citation type="submission" date="2018-06" db="EMBL/GenBank/DDBJ databases">
        <authorList>
            <consortium name="Pathogen Informatics"/>
            <person name="Doyle S."/>
        </authorList>
    </citation>
    <scope>NUCLEOTIDE SEQUENCE [LARGE SCALE GENOMIC DNA]</scope>
    <source>
        <strain evidence="1 2">NCTC13533</strain>
    </source>
</reference>
<proteinExistence type="predicted"/>
<accession>A0A376DYT8</accession>
<protein>
    <submittedName>
        <fullName evidence="1">Uncharacterized protein</fullName>
    </submittedName>
</protein>